<dbReference type="GO" id="GO:0003697">
    <property type="term" value="F:single-stranded DNA binding"/>
    <property type="evidence" value="ECO:0007669"/>
    <property type="project" value="UniProtKB-UniRule"/>
</dbReference>
<dbReference type="PANTHER" id="PTHR32182:SF0">
    <property type="entry name" value="DNA REPLICATION AND REPAIR PROTEIN RECF"/>
    <property type="match status" value="1"/>
</dbReference>
<proteinExistence type="inferred from homology"/>
<dbReference type="GO" id="GO:0009432">
    <property type="term" value="P:SOS response"/>
    <property type="evidence" value="ECO:0007669"/>
    <property type="project" value="UniProtKB-UniRule"/>
</dbReference>
<keyword evidence="4 12" id="KW-0963">Cytoplasm</keyword>
<dbReference type="InterPro" id="IPR003395">
    <property type="entry name" value="RecF/RecN/SMC_N"/>
</dbReference>
<accession>A0A1I2LET0</accession>
<evidence type="ECO:0000313" key="15">
    <source>
        <dbReference type="EMBL" id="SFF77785.1"/>
    </source>
</evidence>
<evidence type="ECO:0000256" key="11">
    <source>
        <dbReference type="ARBA" id="ARBA00023236"/>
    </source>
</evidence>
<dbReference type="Pfam" id="PF02463">
    <property type="entry name" value="SMC_N"/>
    <property type="match status" value="1"/>
</dbReference>
<evidence type="ECO:0000313" key="16">
    <source>
        <dbReference type="Proteomes" id="UP000198661"/>
    </source>
</evidence>
<dbReference type="Gene3D" id="3.40.50.300">
    <property type="entry name" value="P-loop containing nucleotide triphosphate hydrolases"/>
    <property type="match status" value="1"/>
</dbReference>
<feature type="domain" description="RecF/RecN/SMC N-terminal" evidence="14">
    <location>
        <begin position="3"/>
        <end position="346"/>
    </location>
</feature>
<keyword evidence="9 12" id="KW-0238">DNA-binding</keyword>
<dbReference type="GO" id="GO:0006302">
    <property type="term" value="P:double-strand break repair"/>
    <property type="evidence" value="ECO:0007669"/>
    <property type="project" value="TreeGrafter"/>
</dbReference>
<dbReference type="PROSITE" id="PS00618">
    <property type="entry name" value="RECF_2"/>
    <property type="match status" value="1"/>
</dbReference>
<evidence type="ECO:0000256" key="1">
    <source>
        <dbReference type="ARBA" id="ARBA00004496"/>
    </source>
</evidence>
<dbReference type="Gene3D" id="1.20.1050.90">
    <property type="entry name" value="RecF/RecN/SMC, N-terminal domain"/>
    <property type="match status" value="1"/>
</dbReference>
<dbReference type="NCBIfam" id="TIGR00611">
    <property type="entry name" value="recf"/>
    <property type="match status" value="1"/>
</dbReference>
<evidence type="ECO:0000256" key="6">
    <source>
        <dbReference type="ARBA" id="ARBA00022741"/>
    </source>
</evidence>
<dbReference type="EMBL" id="FOOK01000005">
    <property type="protein sequence ID" value="SFF77785.1"/>
    <property type="molecule type" value="Genomic_DNA"/>
</dbReference>
<dbReference type="Proteomes" id="UP000198661">
    <property type="component" value="Unassembled WGS sequence"/>
</dbReference>
<keyword evidence="11 12" id="KW-0742">SOS response</keyword>
<evidence type="ECO:0000256" key="10">
    <source>
        <dbReference type="ARBA" id="ARBA00023204"/>
    </source>
</evidence>
<dbReference type="PANTHER" id="PTHR32182">
    <property type="entry name" value="DNA REPLICATION AND REPAIR PROTEIN RECF"/>
    <property type="match status" value="1"/>
</dbReference>
<dbReference type="InterPro" id="IPR027417">
    <property type="entry name" value="P-loop_NTPase"/>
</dbReference>
<dbReference type="GO" id="GO:0005737">
    <property type="term" value="C:cytoplasm"/>
    <property type="evidence" value="ECO:0007669"/>
    <property type="project" value="UniProtKB-SubCell"/>
</dbReference>
<reference evidence="16" key="1">
    <citation type="submission" date="2016-10" db="EMBL/GenBank/DDBJ databases">
        <authorList>
            <person name="Varghese N."/>
            <person name="Submissions S."/>
        </authorList>
    </citation>
    <scope>NUCLEOTIDE SEQUENCE [LARGE SCALE GENOMIC DNA]</scope>
    <source>
        <strain evidence="16">DSM 44945</strain>
    </source>
</reference>
<dbReference type="AlphaFoldDB" id="A0A1I2LET0"/>
<dbReference type="RefSeq" id="WP_092036040.1">
    <property type="nucleotide sequence ID" value="NZ_FOOK01000005.1"/>
</dbReference>
<comment type="subcellular location">
    <subcellularLocation>
        <location evidence="1 12 13">Cytoplasm</location>
    </subcellularLocation>
</comment>
<keyword evidence="5 12" id="KW-0235">DNA replication</keyword>
<keyword evidence="10 12" id="KW-0234">DNA repair</keyword>
<feature type="binding site" evidence="12">
    <location>
        <begin position="30"/>
        <end position="37"/>
    </location>
    <ligand>
        <name>ATP</name>
        <dbReference type="ChEBI" id="CHEBI:30616"/>
    </ligand>
</feature>
<dbReference type="InterPro" id="IPR001238">
    <property type="entry name" value="DNA-binding_RecF"/>
</dbReference>
<comment type="similarity">
    <text evidence="2 12 13">Belongs to the RecF family.</text>
</comment>
<dbReference type="HAMAP" id="MF_00365">
    <property type="entry name" value="RecF"/>
    <property type="match status" value="1"/>
</dbReference>
<evidence type="ECO:0000256" key="5">
    <source>
        <dbReference type="ARBA" id="ARBA00022705"/>
    </source>
</evidence>
<dbReference type="GO" id="GO:0005524">
    <property type="term" value="F:ATP binding"/>
    <property type="evidence" value="ECO:0007669"/>
    <property type="project" value="UniProtKB-UniRule"/>
</dbReference>
<protein>
    <recommendedName>
        <fullName evidence="3 12">DNA replication and repair protein RecF</fullName>
    </recommendedName>
</protein>
<evidence type="ECO:0000256" key="12">
    <source>
        <dbReference type="HAMAP-Rule" id="MF_00365"/>
    </source>
</evidence>
<organism evidence="15 16">
    <name type="scientific">Planifilum fulgidum</name>
    <dbReference type="NCBI Taxonomy" id="201973"/>
    <lineage>
        <taxon>Bacteria</taxon>
        <taxon>Bacillati</taxon>
        <taxon>Bacillota</taxon>
        <taxon>Bacilli</taxon>
        <taxon>Bacillales</taxon>
        <taxon>Thermoactinomycetaceae</taxon>
        <taxon>Planifilum</taxon>
    </lineage>
</organism>
<evidence type="ECO:0000256" key="9">
    <source>
        <dbReference type="ARBA" id="ARBA00023125"/>
    </source>
</evidence>
<evidence type="ECO:0000259" key="14">
    <source>
        <dbReference type="Pfam" id="PF02463"/>
    </source>
</evidence>
<keyword evidence="16" id="KW-1185">Reference proteome</keyword>
<keyword evidence="7 12" id="KW-0227">DNA damage</keyword>
<dbReference type="STRING" id="201973.SAMN04488025_1055"/>
<keyword evidence="8 12" id="KW-0067">ATP-binding</keyword>
<dbReference type="PROSITE" id="PS00617">
    <property type="entry name" value="RECF_1"/>
    <property type="match status" value="1"/>
</dbReference>
<name>A0A1I2LET0_9BACL</name>
<evidence type="ECO:0000256" key="2">
    <source>
        <dbReference type="ARBA" id="ARBA00008016"/>
    </source>
</evidence>
<dbReference type="OrthoDB" id="9803889at2"/>
<dbReference type="GO" id="GO:0006260">
    <property type="term" value="P:DNA replication"/>
    <property type="evidence" value="ECO:0007669"/>
    <property type="project" value="UniProtKB-UniRule"/>
</dbReference>
<dbReference type="GO" id="GO:0000731">
    <property type="term" value="P:DNA synthesis involved in DNA repair"/>
    <property type="evidence" value="ECO:0007669"/>
    <property type="project" value="TreeGrafter"/>
</dbReference>
<comment type="function">
    <text evidence="12 13">The RecF protein is involved in DNA metabolism; it is required for DNA replication and normal SOS inducibility. RecF binds preferentially to single-stranded, linear DNA. It also seems to bind ATP.</text>
</comment>
<evidence type="ECO:0000256" key="8">
    <source>
        <dbReference type="ARBA" id="ARBA00022840"/>
    </source>
</evidence>
<keyword evidence="6 12" id="KW-0547">Nucleotide-binding</keyword>
<dbReference type="InterPro" id="IPR042174">
    <property type="entry name" value="RecF_2"/>
</dbReference>
<dbReference type="FunFam" id="1.20.1050.90:FF:000002">
    <property type="entry name" value="DNA replication and repair protein RecF"/>
    <property type="match status" value="1"/>
</dbReference>
<dbReference type="InterPro" id="IPR018078">
    <property type="entry name" value="DNA-binding_RecF_CS"/>
</dbReference>
<sequence length="372" mass="43038">MRVEELEVSQFRNIERLNLACPGDLHLFIGANAQGKTNLLESLYVLALGKSHRARSHRELIRWNQPAARLAVRIRRGDRLHRLEVRLSERGKQVVRNGVEQRRLSEYIGTLVVVLFAPEDLDIVKGSPQVRRRFIDTEIGQISPAYVYHLTRYKQLVSQRNSLLKELSGRRQADAALLEVLDEQWIETAVPVWKKRFEFVRSLSERAGRIHRAISRGVEELKVLYAPSVDLDEKSSPETWKQQLRRELPRIREQEIRRGSTLLGPHRDDLRLIVNGFDLFAYGSQGQQRTAALALKLAEIELIHREIGHYPILLLDDVLSELDDHRKTHLLETIRDRVQTFVTATSLEGIGKETLERARIWRVEGGTFTELR</sequence>
<dbReference type="CDD" id="cd03242">
    <property type="entry name" value="ABC_RecF"/>
    <property type="match status" value="1"/>
</dbReference>
<gene>
    <name evidence="12" type="primary">recF</name>
    <name evidence="15" type="ORF">SAMN04488025_1055</name>
</gene>
<evidence type="ECO:0000256" key="4">
    <source>
        <dbReference type="ARBA" id="ARBA00022490"/>
    </source>
</evidence>
<evidence type="ECO:0000256" key="7">
    <source>
        <dbReference type="ARBA" id="ARBA00022763"/>
    </source>
</evidence>
<evidence type="ECO:0000256" key="13">
    <source>
        <dbReference type="RuleBase" id="RU000578"/>
    </source>
</evidence>
<dbReference type="SUPFAM" id="SSF52540">
    <property type="entry name" value="P-loop containing nucleoside triphosphate hydrolases"/>
    <property type="match status" value="1"/>
</dbReference>
<evidence type="ECO:0000256" key="3">
    <source>
        <dbReference type="ARBA" id="ARBA00020170"/>
    </source>
</evidence>